<comment type="caution">
    <text evidence="9">The sequence shown here is derived from an EMBL/GenBank/DDBJ whole genome shotgun (WGS) entry which is preliminary data.</text>
</comment>
<dbReference type="Gene3D" id="3.40.190.10">
    <property type="entry name" value="Periplasmic binding protein-like II"/>
    <property type="match status" value="2"/>
</dbReference>
<evidence type="ECO:0000256" key="2">
    <source>
        <dbReference type="ARBA" id="ARBA00023015"/>
    </source>
</evidence>
<dbReference type="RefSeq" id="WP_162368247.1">
    <property type="nucleotide sequence ID" value="NZ_WUBS01000019.1"/>
</dbReference>
<dbReference type="GO" id="GO:0006351">
    <property type="term" value="P:DNA-templated transcription"/>
    <property type="evidence" value="ECO:0007669"/>
    <property type="project" value="TreeGrafter"/>
</dbReference>
<dbReference type="Pfam" id="PF00126">
    <property type="entry name" value="HTH_1"/>
    <property type="match status" value="1"/>
</dbReference>
<evidence type="ECO:0000256" key="5">
    <source>
        <dbReference type="ARBA" id="ARBA00058399"/>
    </source>
</evidence>
<dbReference type="PANTHER" id="PTHR30537">
    <property type="entry name" value="HTH-TYPE TRANSCRIPTIONAL REGULATOR"/>
    <property type="match status" value="1"/>
</dbReference>
<evidence type="ECO:0000256" key="7">
    <source>
        <dbReference type="ARBA" id="ARBA00078139"/>
    </source>
</evidence>
<keyword evidence="2" id="KW-0805">Transcription regulation</keyword>
<dbReference type="InterPro" id="IPR036388">
    <property type="entry name" value="WH-like_DNA-bd_sf"/>
</dbReference>
<dbReference type="Gene3D" id="1.10.10.10">
    <property type="entry name" value="Winged helix-like DNA-binding domain superfamily/Winged helix DNA-binding domain"/>
    <property type="match status" value="1"/>
</dbReference>
<comment type="similarity">
    <text evidence="1">Belongs to the LysR transcriptional regulatory family.</text>
</comment>
<evidence type="ECO:0000256" key="6">
    <source>
        <dbReference type="ARBA" id="ARBA00072903"/>
    </source>
</evidence>
<dbReference type="AlphaFoldDB" id="A0A845SQZ4"/>
<dbReference type="SUPFAM" id="SSF53850">
    <property type="entry name" value="Periplasmic binding protein-like II"/>
    <property type="match status" value="1"/>
</dbReference>
<evidence type="ECO:0000313" key="10">
    <source>
        <dbReference type="Proteomes" id="UP000461443"/>
    </source>
</evidence>
<dbReference type="CDD" id="cd08432">
    <property type="entry name" value="PBP2_GcdR_TrpI_HvrB_AmpR_like"/>
    <property type="match status" value="1"/>
</dbReference>
<evidence type="ECO:0000313" key="9">
    <source>
        <dbReference type="EMBL" id="NDL65537.1"/>
    </source>
</evidence>
<keyword evidence="10" id="KW-1185">Reference proteome</keyword>
<dbReference type="InterPro" id="IPR000847">
    <property type="entry name" value="LysR_HTH_N"/>
</dbReference>
<evidence type="ECO:0000256" key="3">
    <source>
        <dbReference type="ARBA" id="ARBA00023125"/>
    </source>
</evidence>
<dbReference type="GO" id="GO:0003700">
    <property type="term" value="F:DNA-binding transcription factor activity"/>
    <property type="evidence" value="ECO:0007669"/>
    <property type="project" value="InterPro"/>
</dbReference>
<reference evidence="9 10" key="1">
    <citation type="submission" date="2019-12" db="EMBL/GenBank/DDBJ databases">
        <authorList>
            <person name="Lee S.D."/>
        </authorList>
    </citation>
    <scope>NUCLEOTIDE SEQUENCE [LARGE SCALE GENOMIC DNA]</scope>
    <source>
        <strain evidence="9 10">SAP-6</strain>
    </source>
</reference>
<sequence>MSKRLPPLNALRVFDAAARHLSFTKAAEELFVTQAAVSHQIKSLEDFLGLKLFRRRNRSLLLTEEGQSYYLDIKEIFSSLVDATRRLQSRSAKGALTVSLLPSFAIQWLVPRLSSFNSAWPGIDVLIQAVDREEDKLADDVDVGIFYGRGNWPGLRVEKLYAEYLLPVCAPALLSGAHPLKTPEDLAHHTLLHDASRRDWQAYTRQLGLNHINVQQGPIFSHSAMVLQAAIHGQGVALANNVMAQTEIEAGRLACPFNDVLVSKNAFYLVCHDSQAEVGKIAAFRQWIIGRAASEQEKFRFRYNNGHTVESE</sequence>
<feature type="domain" description="HTH lysR-type" evidence="8">
    <location>
        <begin position="6"/>
        <end position="63"/>
    </location>
</feature>
<proteinExistence type="inferred from homology"/>
<dbReference type="GO" id="GO:0043565">
    <property type="term" value="F:sequence-specific DNA binding"/>
    <property type="evidence" value="ECO:0007669"/>
    <property type="project" value="TreeGrafter"/>
</dbReference>
<dbReference type="InterPro" id="IPR036390">
    <property type="entry name" value="WH_DNA-bd_sf"/>
</dbReference>
<evidence type="ECO:0000256" key="1">
    <source>
        <dbReference type="ARBA" id="ARBA00009437"/>
    </source>
</evidence>
<evidence type="ECO:0000256" key="4">
    <source>
        <dbReference type="ARBA" id="ARBA00023163"/>
    </source>
</evidence>
<dbReference type="FunFam" id="1.10.10.10:FF:000038">
    <property type="entry name" value="Glycine cleavage system transcriptional activator"/>
    <property type="match status" value="1"/>
</dbReference>
<dbReference type="PANTHER" id="PTHR30537:SF26">
    <property type="entry name" value="GLYCINE CLEAVAGE SYSTEM TRANSCRIPTIONAL ACTIVATOR"/>
    <property type="match status" value="1"/>
</dbReference>
<dbReference type="Pfam" id="PF03466">
    <property type="entry name" value="LysR_substrate"/>
    <property type="match status" value="1"/>
</dbReference>
<name>A0A845SQZ4_9GAMM</name>
<keyword evidence="4" id="KW-0804">Transcription</keyword>
<accession>A0A845SQZ4</accession>
<comment type="function">
    <text evidence="5">Regulatory protein for the glycine cleavage system operon (gcv). Mediates activation of gcv by glycine and repression by purines. GcvA is negatively autoregulated. Binds to three sites upstream of the gcv promoter.</text>
</comment>
<dbReference type="NCBIfam" id="NF008352">
    <property type="entry name" value="PRK11139.1"/>
    <property type="match status" value="1"/>
</dbReference>
<dbReference type="EMBL" id="WUBS01000019">
    <property type="protein sequence ID" value="NDL65537.1"/>
    <property type="molecule type" value="Genomic_DNA"/>
</dbReference>
<gene>
    <name evidence="9" type="primary">gcvA</name>
    <name evidence="9" type="ORF">GRH90_22655</name>
</gene>
<reference evidence="9 10" key="2">
    <citation type="submission" date="2020-02" db="EMBL/GenBank/DDBJ databases">
        <title>The new genus of Enterobacteriales.</title>
        <authorList>
            <person name="Kim I.S."/>
        </authorList>
    </citation>
    <scope>NUCLEOTIDE SEQUENCE [LARGE SCALE GENOMIC DNA]</scope>
    <source>
        <strain evidence="9 10">SAP-6</strain>
    </source>
</reference>
<organism evidence="9 10">
    <name type="scientific">Acerihabitans arboris</name>
    <dbReference type="NCBI Taxonomy" id="2691583"/>
    <lineage>
        <taxon>Bacteria</taxon>
        <taxon>Pseudomonadati</taxon>
        <taxon>Pseudomonadota</taxon>
        <taxon>Gammaproteobacteria</taxon>
        <taxon>Enterobacterales</taxon>
        <taxon>Pectobacteriaceae</taxon>
        <taxon>Acerihabitans</taxon>
    </lineage>
</organism>
<dbReference type="PRINTS" id="PR00039">
    <property type="entry name" value="HTHLYSR"/>
</dbReference>
<dbReference type="InterPro" id="IPR005119">
    <property type="entry name" value="LysR_subst-bd"/>
</dbReference>
<keyword evidence="3" id="KW-0238">DNA-binding</keyword>
<protein>
    <recommendedName>
        <fullName evidence="6">Glycine cleavage system transcriptional activator</fullName>
    </recommendedName>
    <alternativeName>
        <fullName evidence="7">Gcv operon activator</fullName>
    </alternativeName>
</protein>
<dbReference type="FunFam" id="3.40.190.10:FF:000017">
    <property type="entry name" value="Glycine cleavage system transcriptional activator"/>
    <property type="match status" value="1"/>
</dbReference>
<dbReference type="PROSITE" id="PS50931">
    <property type="entry name" value="HTH_LYSR"/>
    <property type="match status" value="1"/>
</dbReference>
<dbReference type="InterPro" id="IPR058163">
    <property type="entry name" value="LysR-type_TF_proteobact-type"/>
</dbReference>
<dbReference type="Proteomes" id="UP000461443">
    <property type="component" value="Unassembled WGS sequence"/>
</dbReference>
<dbReference type="SUPFAM" id="SSF46785">
    <property type="entry name" value="Winged helix' DNA-binding domain"/>
    <property type="match status" value="1"/>
</dbReference>
<evidence type="ECO:0000259" key="8">
    <source>
        <dbReference type="PROSITE" id="PS50931"/>
    </source>
</evidence>